<dbReference type="EMBL" id="SRLO01000284">
    <property type="protein sequence ID" value="TNN62909.1"/>
    <property type="molecule type" value="Genomic_DNA"/>
</dbReference>
<dbReference type="Proteomes" id="UP000314294">
    <property type="component" value="Unassembled WGS sequence"/>
</dbReference>
<accession>A0A4Z2HAR9</accession>
<proteinExistence type="predicted"/>
<feature type="region of interest" description="Disordered" evidence="1">
    <location>
        <begin position="1"/>
        <end position="34"/>
    </location>
</feature>
<comment type="caution">
    <text evidence="2">The sequence shown here is derived from an EMBL/GenBank/DDBJ whole genome shotgun (WGS) entry which is preliminary data.</text>
</comment>
<evidence type="ECO:0000313" key="3">
    <source>
        <dbReference type="Proteomes" id="UP000314294"/>
    </source>
</evidence>
<sequence>MPNTSFHTTEGHSRSGLTTLALDAETTPNERNLQPLSRPEWVLRNMETNKVKQTLKRAILFMDAKD</sequence>
<evidence type="ECO:0000256" key="1">
    <source>
        <dbReference type="SAM" id="MobiDB-lite"/>
    </source>
</evidence>
<name>A0A4Z2HAR9_9TELE</name>
<gene>
    <name evidence="2" type="ORF">EYF80_026861</name>
</gene>
<organism evidence="2 3">
    <name type="scientific">Liparis tanakae</name>
    <name type="common">Tanaka's snailfish</name>
    <dbReference type="NCBI Taxonomy" id="230148"/>
    <lineage>
        <taxon>Eukaryota</taxon>
        <taxon>Metazoa</taxon>
        <taxon>Chordata</taxon>
        <taxon>Craniata</taxon>
        <taxon>Vertebrata</taxon>
        <taxon>Euteleostomi</taxon>
        <taxon>Actinopterygii</taxon>
        <taxon>Neopterygii</taxon>
        <taxon>Teleostei</taxon>
        <taxon>Neoteleostei</taxon>
        <taxon>Acanthomorphata</taxon>
        <taxon>Eupercaria</taxon>
        <taxon>Perciformes</taxon>
        <taxon>Cottioidei</taxon>
        <taxon>Cottales</taxon>
        <taxon>Liparidae</taxon>
        <taxon>Liparis</taxon>
    </lineage>
</organism>
<evidence type="ECO:0000313" key="2">
    <source>
        <dbReference type="EMBL" id="TNN62909.1"/>
    </source>
</evidence>
<protein>
    <submittedName>
        <fullName evidence="2">Uncharacterized protein</fullName>
    </submittedName>
</protein>
<dbReference type="AlphaFoldDB" id="A0A4Z2HAR9"/>
<keyword evidence="3" id="KW-1185">Reference proteome</keyword>
<reference evidence="2 3" key="1">
    <citation type="submission" date="2019-03" db="EMBL/GenBank/DDBJ databases">
        <title>First draft genome of Liparis tanakae, snailfish: a comprehensive survey of snailfish specific genes.</title>
        <authorList>
            <person name="Kim W."/>
            <person name="Song I."/>
            <person name="Jeong J.-H."/>
            <person name="Kim D."/>
            <person name="Kim S."/>
            <person name="Ryu S."/>
            <person name="Song J.Y."/>
            <person name="Lee S.K."/>
        </authorList>
    </citation>
    <scope>NUCLEOTIDE SEQUENCE [LARGE SCALE GENOMIC DNA]</scope>
    <source>
        <tissue evidence="2">Muscle</tissue>
    </source>
</reference>